<name>A0ACC0D6C5_9PEZI</name>
<reference evidence="1 2" key="1">
    <citation type="journal article" date="2022" name="New Phytol.">
        <title>Ecological generalism drives hyperdiversity of secondary metabolite gene clusters in xylarialean endophytes.</title>
        <authorList>
            <person name="Franco M.E.E."/>
            <person name="Wisecaver J.H."/>
            <person name="Arnold A.E."/>
            <person name="Ju Y.M."/>
            <person name="Slot J.C."/>
            <person name="Ahrendt S."/>
            <person name="Moore L.P."/>
            <person name="Eastman K.E."/>
            <person name="Scott K."/>
            <person name="Konkel Z."/>
            <person name="Mondo S.J."/>
            <person name="Kuo A."/>
            <person name="Hayes R.D."/>
            <person name="Haridas S."/>
            <person name="Andreopoulos B."/>
            <person name="Riley R."/>
            <person name="LaButti K."/>
            <person name="Pangilinan J."/>
            <person name="Lipzen A."/>
            <person name="Amirebrahimi M."/>
            <person name="Yan J."/>
            <person name="Adam C."/>
            <person name="Keymanesh K."/>
            <person name="Ng V."/>
            <person name="Louie K."/>
            <person name="Northen T."/>
            <person name="Drula E."/>
            <person name="Henrissat B."/>
            <person name="Hsieh H.M."/>
            <person name="Youens-Clark K."/>
            <person name="Lutzoni F."/>
            <person name="Miadlikowska J."/>
            <person name="Eastwood D.C."/>
            <person name="Hamelin R.C."/>
            <person name="Grigoriev I.V."/>
            <person name="U'Ren J.M."/>
        </authorList>
    </citation>
    <scope>NUCLEOTIDE SEQUENCE [LARGE SCALE GENOMIC DNA]</scope>
    <source>
        <strain evidence="1 2">ER1909</strain>
    </source>
</reference>
<accession>A0ACC0D6C5</accession>
<dbReference type="EMBL" id="MU394302">
    <property type="protein sequence ID" value="KAI6088294.1"/>
    <property type="molecule type" value="Genomic_DNA"/>
</dbReference>
<comment type="caution">
    <text evidence="1">The sequence shown here is derived from an EMBL/GenBank/DDBJ whole genome shotgun (WGS) entry which is preliminary data.</text>
</comment>
<evidence type="ECO:0000313" key="2">
    <source>
        <dbReference type="Proteomes" id="UP001497680"/>
    </source>
</evidence>
<proteinExistence type="predicted"/>
<organism evidence="1 2">
    <name type="scientific">Hypoxylon rubiginosum</name>
    <dbReference type="NCBI Taxonomy" id="110542"/>
    <lineage>
        <taxon>Eukaryota</taxon>
        <taxon>Fungi</taxon>
        <taxon>Dikarya</taxon>
        <taxon>Ascomycota</taxon>
        <taxon>Pezizomycotina</taxon>
        <taxon>Sordariomycetes</taxon>
        <taxon>Xylariomycetidae</taxon>
        <taxon>Xylariales</taxon>
        <taxon>Hypoxylaceae</taxon>
        <taxon>Hypoxylon</taxon>
    </lineage>
</organism>
<protein>
    <submittedName>
        <fullName evidence="1">Uncharacterized protein</fullName>
    </submittedName>
</protein>
<evidence type="ECO:0000313" key="1">
    <source>
        <dbReference type="EMBL" id="KAI6088294.1"/>
    </source>
</evidence>
<sequence length="59" mass="6649">MAELTHLTERYVDKYELDSLLQRLFGDSNYNVKSQGDTIEVSAPRKLTKAEIDSVTTTG</sequence>
<keyword evidence="2" id="KW-1185">Reference proteome</keyword>
<dbReference type="Proteomes" id="UP001497680">
    <property type="component" value="Unassembled WGS sequence"/>
</dbReference>
<gene>
    <name evidence="1" type="ORF">F4821DRAFT_92828</name>
</gene>